<feature type="transmembrane region" description="Helical" evidence="2">
    <location>
        <begin position="695"/>
        <end position="719"/>
    </location>
</feature>
<evidence type="ECO:0000256" key="1">
    <source>
        <dbReference type="SAM" id="MobiDB-lite"/>
    </source>
</evidence>
<keyword evidence="2" id="KW-0812">Transmembrane</keyword>
<evidence type="ECO:0000313" key="4">
    <source>
        <dbReference type="Proteomes" id="UP001309876"/>
    </source>
</evidence>
<keyword evidence="2" id="KW-1133">Transmembrane helix</keyword>
<organism evidence="3 4">
    <name type="scientific">Lithohypha guttulata</name>
    <dbReference type="NCBI Taxonomy" id="1690604"/>
    <lineage>
        <taxon>Eukaryota</taxon>
        <taxon>Fungi</taxon>
        <taxon>Dikarya</taxon>
        <taxon>Ascomycota</taxon>
        <taxon>Pezizomycotina</taxon>
        <taxon>Eurotiomycetes</taxon>
        <taxon>Chaetothyriomycetidae</taxon>
        <taxon>Chaetothyriales</taxon>
        <taxon>Trichomeriaceae</taxon>
        <taxon>Lithohypha</taxon>
    </lineage>
</organism>
<comment type="caution">
    <text evidence="3">The sequence shown here is derived from an EMBL/GenBank/DDBJ whole genome shotgun (WGS) entry which is preliminary data.</text>
</comment>
<gene>
    <name evidence="3" type="ORF">LTR05_005528</name>
</gene>
<name>A0AAN7SXV1_9EURO</name>
<evidence type="ECO:0000256" key="2">
    <source>
        <dbReference type="SAM" id="Phobius"/>
    </source>
</evidence>
<feature type="transmembrane region" description="Helical" evidence="2">
    <location>
        <begin position="371"/>
        <end position="389"/>
    </location>
</feature>
<accession>A0AAN7SXV1</accession>
<feature type="transmembrane region" description="Helical" evidence="2">
    <location>
        <begin position="490"/>
        <end position="510"/>
    </location>
</feature>
<dbReference type="PANTHER" id="PTHR37544">
    <property type="entry name" value="SPRAY-RELATED"/>
    <property type="match status" value="1"/>
</dbReference>
<keyword evidence="4" id="KW-1185">Reference proteome</keyword>
<protein>
    <submittedName>
        <fullName evidence="3">Uncharacterized protein</fullName>
    </submittedName>
</protein>
<feature type="region of interest" description="Disordered" evidence="1">
    <location>
        <begin position="193"/>
        <end position="212"/>
    </location>
</feature>
<dbReference type="PANTHER" id="PTHR37544:SF3">
    <property type="entry name" value="SPRAY"/>
    <property type="match status" value="1"/>
</dbReference>
<feature type="transmembrane region" description="Helical" evidence="2">
    <location>
        <begin position="432"/>
        <end position="451"/>
    </location>
</feature>
<dbReference type="Proteomes" id="UP001309876">
    <property type="component" value="Unassembled WGS sequence"/>
</dbReference>
<feature type="transmembrane region" description="Helical" evidence="2">
    <location>
        <begin position="597"/>
        <end position="619"/>
    </location>
</feature>
<evidence type="ECO:0000313" key="3">
    <source>
        <dbReference type="EMBL" id="KAK5084452.1"/>
    </source>
</evidence>
<keyword evidence="2" id="KW-0472">Membrane</keyword>
<feature type="transmembrane region" description="Helical" evidence="2">
    <location>
        <begin position="748"/>
        <end position="770"/>
    </location>
</feature>
<dbReference type="Pfam" id="PF11915">
    <property type="entry name" value="DUF3433"/>
    <property type="match status" value="2"/>
</dbReference>
<proteinExistence type="predicted"/>
<dbReference type="InterPro" id="IPR021840">
    <property type="entry name" value="DUF3433"/>
</dbReference>
<feature type="transmembrane region" description="Helical" evidence="2">
    <location>
        <begin position="316"/>
        <end position="335"/>
    </location>
</feature>
<sequence>MAASSSHRVTGFEPTFMMDGTPNSYAFYNDHVHRRSSVQDDMTTIDEDRIEDRIEDFSDRHPFGRDGVLVTEDPVPSPVPTTARNPSLLRRLSTRLRTGGSVYRSRPSQRREYASIGESHSDVVPVDLTSLGGLGIELRERSAIHAVQGRSEVHHDTAYRGATDSASAPSFNEFRRRTLGSGMIIGAELRRDLSRADEEASTGSGSAREDQIKRMRTVRQVGRSLAEERGQIIAYNEGVDLSLLDGSDIRHTSSESVDEISDLSLLEGSRIRHQQSTTFEGMNLNRASTVPDTQSYYFPSDPDIPNWKPIFMQPPYIIFLVVIAFGLAGFQEFICQKSLEAQRETPMTALLAFDSVNEVSVWWFFVWKYLPTGITILYAMMFSLMDFEIRRLEPYYQLSKPHGARASASINLDHLTTFQYFVPFNAARLGQWAVLASTVANIIVATIAPAVQNPSVDFQPNPDCASEEGPQLCPDGLGMKRFWVLIDPNWSRALTAAYILVGCILIFLLIQLRRKSGLLSDPKGIAGIASMATKSHILQDFRGLDLATRGDIHKRLARRTYVLYKHSIWQGEYVSEHDRDDFQDSERRLHSPHPIMLRLEAGAFFIIFMIFCLGAVPAICVTKARWIPNTLPWLPILVATILKMIWSTFEADVRLIEPFYQLSKGNCTPKNSLTLDYQSKVYGLMPVAAALNGHFLVALVGMSSVLLDVLSVTIGSFSVDSNVFLRGKDADSKTGERPADSDETYVSFWVSFGLSMAILVFAIGVACLVYDRRRHPFLPRSPSTIAAVLSFIYSSKMLTDFIDTERLDNKGMEARLTNLNKRYALGWFRGRDGKVHCAIDEEPILSRYIHGMPYSNAISGPLQDHETFYYP</sequence>
<dbReference type="EMBL" id="JAVRRJ010000005">
    <property type="protein sequence ID" value="KAK5084452.1"/>
    <property type="molecule type" value="Genomic_DNA"/>
</dbReference>
<reference evidence="3 4" key="1">
    <citation type="submission" date="2023-08" db="EMBL/GenBank/DDBJ databases">
        <title>Black Yeasts Isolated from many extreme environments.</title>
        <authorList>
            <person name="Coleine C."/>
            <person name="Stajich J.E."/>
            <person name="Selbmann L."/>
        </authorList>
    </citation>
    <scope>NUCLEOTIDE SEQUENCE [LARGE SCALE GENOMIC DNA]</scope>
    <source>
        <strain evidence="3 4">CCFEE 5910</strain>
    </source>
</reference>
<dbReference type="AlphaFoldDB" id="A0AAN7SXV1"/>